<dbReference type="InterPro" id="IPR033985">
    <property type="entry name" value="SusD-like_N"/>
</dbReference>
<evidence type="ECO:0000259" key="6">
    <source>
        <dbReference type="Pfam" id="PF14322"/>
    </source>
</evidence>
<dbReference type="PROSITE" id="PS51257">
    <property type="entry name" value="PROKAR_LIPOPROTEIN"/>
    <property type="match status" value="1"/>
</dbReference>
<feature type="domain" description="RagB/SusD" evidence="5">
    <location>
        <begin position="334"/>
        <end position="448"/>
    </location>
</feature>
<dbReference type="GO" id="GO:0009279">
    <property type="term" value="C:cell outer membrane"/>
    <property type="evidence" value="ECO:0007669"/>
    <property type="project" value="UniProtKB-SubCell"/>
</dbReference>
<keyword evidence="2" id="KW-0732">Signal</keyword>
<accession>A0A5J4SQA1</accession>
<evidence type="ECO:0000256" key="1">
    <source>
        <dbReference type="ARBA" id="ARBA00004442"/>
    </source>
</evidence>
<sequence length="763" mass="85442">MKKYSTGSMPKKNSGKRPLSLLSLVAVAIIAFSCADLELPSDGRLTMEDIFSNYQKTRNFYDRCGGWVPQVGFTYGDSPLASFCDEAHDASDNRSGVVNDWYNNRTSAFNNPLTGYINPWNHYFEGIRKCNTFLVSINDPALATYAFNEEEKSGWIADVHVLRAFYYLQLIKRYGGVPLKDVPDEVTADFSKDVRATFEQCVDFILADCDFALAVPEPANNTIGFRWYISDNDRGKVTRGFAHAVKSQAVLYAASPLWFTSGSKYTWEKAAEVTKEALDQCLLHGYELYNVPVAEDVAQNPYAYYFIQRSDPSRSVDKETIYETTALRTNVWRNAGTPITEGMSKAGAGPSQELVDSYEMKDGTQPVLGYSDADHLRPILNTTSLYDPAKPYEGRDPRFYASIYYNNSPRSLSSGVIEKEIYSLEFTSAPVNNTTFTDEGSGVVKLATTGGDPWIHTTSLGKPLASAEKSLITFEYKSNTTIANAEFFWCVDGGPVGGKSSGENIRIAQANDWTRFEYDLTAPINNLNFGAANHFFRFDLGSGAGYEISIRNFQVETFNPPPAPMPVETFVGGNCGISDRVTDVRFTRTGYYMRKFNNYKSNANVDADGLMKIFRLGELYLNFAEAAYQAYGADAPVPSTVGGSALSAREAVNAIRARVDMPPLPAMSSDDFEKRYRNERRVELAFEEHRFFDVRRWKILSETDLFVTGMKIVKSGDTYTYDRIKLKERGTNADKYLMYPIMQGEVAKMEESTGVTWQNPGWN</sequence>
<evidence type="ECO:0000256" key="2">
    <source>
        <dbReference type="ARBA" id="ARBA00022729"/>
    </source>
</evidence>
<evidence type="ECO:0000313" key="7">
    <source>
        <dbReference type="EMBL" id="KAA6348002.1"/>
    </source>
</evidence>
<feature type="domain" description="RagB/SusD" evidence="5">
    <location>
        <begin position="585"/>
        <end position="762"/>
    </location>
</feature>
<dbReference type="Gene3D" id="1.25.40.390">
    <property type="match status" value="2"/>
</dbReference>
<proteinExistence type="predicted"/>
<dbReference type="InterPro" id="IPR012944">
    <property type="entry name" value="SusD_RagB_dom"/>
</dbReference>
<dbReference type="EMBL" id="SNRY01000079">
    <property type="protein sequence ID" value="KAA6348002.1"/>
    <property type="molecule type" value="Genomic_DNA"/>
</dbReference>
<keyword evidence="4" id="KW-0998">Cell outer membrane</keyword>
<evidence type="ECO:0000259" key="5">
    <source>
        <dbReference type="Pfam" id="PF07980"/>
    </source>
</evidence>
<dbReference type="InterPro" id="IPR011990">
    <property type="entry name" value="TPR-like_helical_dom_sf"/>
</dbReference>
<evidence type="ECO:0000256" key="4">
    <source>
        <dbReference type="ARBA" id="ARBA00023237"/>
    </source>
</evidence>
<feature type="domain" description="SusD-like N-terminal" evidence="6">
    <location>
        <begin position="95"/>
        <end position="213"/>
    </location>
</feature>
<comment type="caution">
    <text evidence="7">The sequence shown here is derived from an EMBL/GenBank/DDBJ whole genome shotgun (WGS) entry which is preliminary data.</text>
</comment>
<protein>
    <submittedName>
        <fullName evidence="7">RagB/SusD family nutrient uptake outer membrane protein</fullName>
    </submittedName>
</protein>
<evidence type="ECO:0000256" key="3">
    <source>
        <dbReference type="ARBA" id="ARBA00023136"/>
    </source>
</evidence>
<dbReference type="AlphaFoldDB" id="A0A5J4SQA1"/>
<name>A0A5J4SQA1_9ZZZZ</name>
<dbReference type="Pfam" id="PF14322">
    <property type="entry name" value="SusD-like_3"/>
    <property type="match status" value="1"/>
</dbReference>
<gene>
    <name evidence="7" type="ORF">EZS27_004539</name>
</gene>
<keyword evidence="3" id="KW-0472">Membrane</keyword>
<reference evidence="7" key="1">
    <citation type="submission" date="2019-03" db="EMBL/GenBank/DDBJ databases">
        <title>Single cell metagenomics reveals metabolic interactions within the superorganism composed of flagellate Streblomastix strix and complex community of Bacteroidetes bacteria on its surface.</title>
        <authorList>
            <person name="Treitli S.C."/>
            <person name="Kolisko M."/>
            <person name="Husnik F."/>
            <person name="Keeling P."/>
            <person name="Hampl V."/>
        </authorList>
    </citation>
    <scope>NUCLEOTIDE SEQUENCE</scope>
    <source>
        <strain evidence="7">STM</strain>
    </source>
</reference>
<comment type="subcellular location">
    <subcellularLocation>
        <location evidence="1">Cell outer membrane</location>
    </subcellularLocation>
</comment>
<dbReference type="Pfam" id="PF07980">
    <property type="entry name" value="SusD_RagB"/>
    <property type="match status" value="2"/>
</dbReference>
<dbReference type="SUPFAM" id="SSF48452">
    <property type="entry name" value="TPR-like"/>
    <property type="match status" value="1"/>
</dbReference>
<organism evidence="7">
    <name type="scientific">termite gut metagenome</name>
    <dbReference type="NCBI Taxonomy" id="433724"/>
    <lineage>
        <taxon>unclassified sequences</taxon>
        <taxon>metagenomes</taxon>
        <taxon>organismal metagenomes</taxon>
    </lineage>
</organism>